<evidence type="ECO:0000259" key="7">
    <source>
        <dbReference type="PROSITE" id="PS51898"/>
    </source>
</evidence>
<dbReference type="InterPro" id="IPR010998">
    <property type="entry name" value="Integrase_recombinase_N"/>
</dbReference>
<reference evidence="9 10" key="1">
    <citation type="submission" date="2016-10" db="EMBL/GenBank/DDBJ databases">
        <authorList>
            <person name="de Groot N.N."/>
        </authorList>
    </citation>
    <scope>NUCLEOTIDE SEQUENCE [LARGE SCALE GENOMIC DNA]</scope>
    <source>
        <strain evidence="9 10">DSM 9179</strain>
    </source>
</reference>
<dbReference type="EMBL" id="FOJI01000009">
    <property type="protein sequence ID" value="SEW31580.1"/>
    <property type="molecule type" value="Genomic_DNA"/>
</dbReference>
<dbReference type="RefSeq" id="WP_092454545.1">
    <property type="nucleotide sequence ID" value="NZ_FOJI01000009.1"/>
</dbReference>
<evidence type="ECO:0000256" key="5">
    <source>
        <dbReference type="ARBA" id="ARBA00023172"/>
    </source>
</evidence>
<dbReference type="STRING" id="99656.SAMN05421659_109162"/>
<keyword evidence="4 6" id="KW-0238">DNA-binding</keyword>
<evidence type="ECO:0000256" key="6">
    <source>
        <dbReference type="PROSITE-ProRule" id="PRU01248"/>
    </source>
</evidence>
<name>A0A1I0QVT3_9FIRM</name>
<evidence type="ECO:0000256" key="4">
    <source>
        <dbReference type="ARBA" id="ARBA00023125"/>
    </source>
</evidence>
<keyword evidence="10" id="KW-1185">Reference proteome</keyword>
<dbReference type="InterPro" id="IPR044068">
    <property type="entry name" value="CB"/>
</dbReference>
<feature type="domain" description="Tyr recombinase" evidence="7">
    <location>
        <begin position="169"/>
        <end position="375"/>
    </location>
</feature>
<dbReference type="InterPro" id="IPR011010">
    <property type="entry name" value="DNA_brk_join_enz"/>
</dbReference>
<evidence type="ECO:0000259" key="8">
    <source>
        <dbReference type="PROSITE" id="PS51900"/>
    </source>
</evidence>
<proteinExistence type="inferred from homology"/>
<dbReference type="Pfam" id="PF14659">
    <property type="entry name" value="Phage_int_SAM_3"/>
    <property type="match status" value="1"/>
</dbReference>
<dbReference type="GO" id="GO:0006310">
    <property type="term" value="P:DNA recombination"/>
    <property type="evidence" value="ECO:0007669"/>
    <property type="project" value="UniProtKB-KW"/>
</dbReference>
<dbReference type="PROSITE" id="PS51900">
    <property type="entry name" value="CB"/>
    <property type="match status" value="1"/>
</dbReference>
<accession>A0A1I0QVT3</accession>
<gene>
    <name evidence="9" type="ORF">SAMN05421659_109162</name>
</gene>
<dbReference type="AlphaFoldDB" id="A0A1I0QVT3"/>
<dbReference type="Proteomes" id="UP000199701">
    <property type="component" value="Unassembled WGS sequence"/>
</dbReference>
<dbReference type="InterPro" id="IPR013762">
    <property type="entry name" value="Integrase-like_cat_sf"/>
</dbReference>
<dbReference type="GO" id="GO:0008907">
    <property type="term" value="F:integrase activity"/>
    <property type="evidence" value="ECO:0007669"/>
    <property type="project" value="InterPro"/>
</dbReference>
<sequence length="387" mass="44617">MGLDLNGKELGPGIVQRKDGKYQARYTDKQSKRKSIYSKSLKEIKKSLGDAIYEEEHGINGDRSSLTVDKWYAIWLEKYKRPHVRSTTISSYVSGYKIISSQIGTMNISTVKPIHILEIIDFMHSKSYKTGTIKGLKAILFNIFQKAYENDLIRKNPVVGITINGEDDKKIRVLTIDEQEIFLNEITDSWYCEFFNILLLSGLRCGEIMALTWDCVDLEKRELYIRKTRVEVQDGNGKYIYELHPPKTRNSARMVPLSKEALYFFDNQRKKTLKFKKINHGEFGNLIFVGRNGSMVSSTNIRKILRTKVNTINKKYNMTMEFFSPHVLRHTFATRCFESGIDIKTVSVVLGHSKTNITMDLYTHVTEENLVKEMAKLKVIGPAREVI</sequence>
<dbReference type="PANTHER" id="PTHR30349">
    <property type="entry name" value="PHAGE INTEGRASE-RELATED"/>
    <property type="match status" value="1"/>
</dbReference>
<dbReference type="Pfam" id="PF00589">
    <property type="entry name" value="Phage_integrase"/>
    <property type="match status" value="1"/>
</dbReference>
<dbReference type="Gene3D" id="1.10.443.10">
    <property type="entry name" value="Intergrase catalytic core"/>
    <property type="match status" value="1"/>
</dbReference>
<dbReference type="PROSITE" id="PS51898">
    <property type="entry name" value="TYR_RECOMBINASE"/>
    <property type="match status" value="1"/>
</dbReference>
<comment type="function">
    <text evidence="1">Site-specific tyrosine recombinase, which acts by catalyzing the cutting and rejoining of the recombining DNA molecules.</text>
</comment>
<dbReference type="InterPro" id="IPR004107">
    <property type="entry name" value="Integrase_SAM-like_N"/>
</dbReference>
<evidence type="ECO:0000313" key="10">
    <source>
        <dbReference type="Proteomes" id="UP000199701"/>
    </source>
</evidence>
<dbReference type="InterPro" id="IPR002104">
    <property type="entry name" value="Integrase_catalytic"/>
</dbReference>
<dbReference type="Gene3D" id="3.30.160.60">
    <property type="entry name" value="Classic Zinc Finger"/>
    <property type="match status" value="1"/>
</dbReference>
<dbReference type="PANTHER" id="PTHR30349:SF64">
    <property type="entry name" value="PROPHAGE INTEGRASE INTD-RELATED"/>
    <property type="match status" value="1"/>
</dbReference>
<dbReference type="Pfam" id="PF02920">
    <property type="entry name" value="Integrase_DNA"/>
    <property type="match status" value="1"/>
</dbReference>
<protein>
    <submittedName>
        <fullName evidence="9">Site-specific recombinase XerD</fullName>
    </submittedName>
</protein>
<evidence type="ECO:0000313" key="9">
    <source>
        <dbReference type="EMBL" id="SEW31580.1"/>
    </source>
</evidence>
<organism evidence="9 10">
    <name type="scientific">[Clostridium] fimetarium</name>
    <dbReference type="NCBI Taxonomy" id="99656"/>
    <lineage>
        <taxon>Bacteria</taxon>
        <taxon>Bacillati</taxon>
        <taxon>Bacillota</taxon>
        <taxon>Clostridia</taxon>
        <taxon>Lachnospirales</taxon>
        <taxon>Lachnospiraceae</taxon>
    </lineage>
</organism>
<evidence type="ECO:0000256" key="1">
    <source>
        <dbReference type="ARBA" id="ARBA00003283"/>
    </source>
</evidence>
<dbReference type="CDD" id="cd01189">
    <property type="entry name" value="INT_ICEBs1_C_like"/>
    <property type="match status" value="1"/>
</dbReference>
<dbReference type="Gene3D" id="1.10.150.130">
    <property type="match status" value="1"/>
</dbReference>
<dbReference type="OrthoDB" id="111144at2"/>
<keyword evidence="5" id="KW-0233">DNA recombination</keyword>
<dbReference type="InterPro" id="IPR004191">
    <property type="entry name" value="Integrase_Tn916-type_DNA-bd_N"/>
</dbReference>
<evidence type="ECO:0000256" key="3">
    <source>
        <dbReference type="ARBA" id="ARBA00022908"/>
    </source>
</evidence>
<dbReference type="SUPFAM" id="SSF56349">
    <property type="entry name" value="DNA breaking-rejoining enzymes"/>
    <property type="match status" value="1"/>
</dbReference>
<dbReference type="InterPro" id="IPR050090">
    <property type="entry name" value="Tyrosine_recombinase_XerCD"/>
</dbReference>
<dbReference type="GO" id="GO:0003677">
    <property type="term" value="F:DNA binding"/>
    <property type="evidence" value="ECO:0007669"/>
    <property type="project" value="UniProtKB-UniRule"/>
</dbReference>
<feature type="domain" description="Core-binding (CB)" evidence="8">
    <location>
        <begin position="66"/>
        <end position="148"/>
    </location>
</feature>
<keyword evidence="3" id="KW-0229">DNA integration</keyword>
<evidence type="ECO:0000256" key="2">
    <source>
        <dbReference type="ARBA" id="ARBA00008857"/>
    </source>
</evidence>
<comment type="similarity">
    <text evidence="2">Belongs to the 'phage' integrase family.</text>
</comment>